<evidence type="ECO:0000256" key="15">
    <source>
        <dbReference type="ARBA" id="ARBA00047174"/>
    </source>
</evidence>
<keyword evidence="3" id="KW-0964">Secreted</keyword>
<keyword evidence="8" id="KW-0186">Copper</keyword>
<evidence type="ECO:0000256" key="14">
    <source>
        <dbReference type="ARBA" id="ARBA00045077"/>
    </source>
</evidence>
<reference evidence="19 20" key="1">
    <citation type="journal article" date="2013" name="Fungal Biol.">
        <title>Analysis of microsatellite markers in the genome of the plant pathogen Ceratocystis fimbriata.</title>
        <authorList>
            <person name="Simpson M.C."/>
            <person name="Wilken P.M."/>
            <person name="Coetzee M.P."/>
            <person name="Wingfield M.J."/>
            <person name="Wingfield B.D."/>
        </authorList>
    </citation>
    <scope>NUCLEOTIDE SEQUENCE [LARGE SCALE GENOMIC DNA]</scope>
    <source>
        <strain evidence="19 20">CBS 114723</strain>
    </source>
</reference>
<dbReference type="PANTHER" id="PTHR33353">
    <property type="entry name" value="PUTATIVE (AFU_ORTHOLOGUE AFUA_1G12560)-RELATED"/>
    <property type="match status" value="1"/>
</dbReference>
<dbReference type="STRING" id="1035309.A0A2C5XGQ0"/>
<evidence type="ECO:0000256" key="12">
    <source>
        <dbReference type="ARBA" id="ARBA00023326"/>
    </source>
</evidence>
<keyword evidence="11" id="KW-0119">Carbohydrate metabolism</keyword>
<dbReference type="Proteomes" id="UP000222788">
    <property type="component" value="Unassembled WGS sequence"/>
</dbReference>
<dbReference type="EC" id="1.14.99.56" evidence="15"/>
<protein>
    <recommendedName>
        <fullName evidence="15">lytic cellulose monooxygenase (C4-dehydrogenating)</fullName>
        <ecNumber evidence="15">1.14.99.56</ecNumber>
    </recommendedName>
</protein>
<reference evidence="19 20" key="2">
    <citation type="journal article" date="2013" name="IMA Fungus">
        <title>IMA Genome-F 1: Ceratocystis fimbriata: Draft nuclear genome sequence for the plant pathogen, Ceratocystis fimbriata.</title>
        <authorList>
            <person name="Wilken P.M."/>
            <person name="Steenkamp E.T."/>
            <person name="Wingfield M.J."/>
            <person name="de Beer Z.W."/>
            <person name="Wingfield B.D."/>
        </authorList>
    </citation>
    <scope>NUCLEOTIDE SEQUENCE [LARGE SCALE GENOMIC DNA]</scope>
    <source>
        <strain evidence="19 20">CBS 114723</strain>
    </source>
</reference>
<proteinExistence type="inferred from homology"/>
<comment type="catalytic activity">
    <reaction evidence="14">
        <text>[(1-&gt;4)-beta-D-glucosyl]n+m + reduced acceptor + O2 = 4-dehydro-beta-D-glucosyl-[(1-&gt;4)-beta-D-glucosyl]n-1 + [(1-&gt;4)-beta-D-glucosyl]m + acceptor + H2O.</text>
        <dbReference type="EC" id="1.14.99.56"/>
    </reaction>
</comment>
<dbReference type="Pfam" id="PF03443">
    <property type="entry name" value="AA9"/>
    <property type="match status" value="1"/>
</dbReference>
<feature type="compositionally biased region" description="Low complexity" evidence="16">
    <location>
        <begin position="358"/>
        <end position="368"/>
    </location>
</feature>
<keyword evidence="20" id="KW-1185">Reference proteome</keyword>
<feature type="compositionally biased region" description="Polar residues" evidence="16">
    <location>
        <begin position="346"/>
        <end position="357"/>
    </location>
</feature>
<evidence type="ECO:0000256" key="5">
    <source>
        <dbReference type="ARBA" id="ARBA00022729"/>
    </source>
</evidence>
<accession>A0A2C5XGQ0</accession>
<feature type="signal peptide" evidence="17">
    <location>
        <begin position="1"/>
        <end position="23"/>
    </location>
</feature>
<comment type="similarity">
    <text evidence="13">Belongs to the polysaccharide monooxygenase AA9 family.</text>
</comment>
<evidence type="ECO:0000256" key="13">
    <source>
        <dbReference type="ARBA" id="ARBA00044502"/>
    </source>
</evidence>
<feature type="region of interest" description="Disordered" evidence="16">
    <location>
        <begin position="263"/>
        <end position="384"/>
    </location>
</feature>
<dbReference type="GO" id="GO:0005576">
    <property type="term" value="C:extracellular region"/>
    <property type="evidence" value="ECO:0007669"/>
    <property type="project" value="UniProtKB-SubCell"/>
</dbReference>
<keyword evidence="12" id="KW-0624">Polysaccharide degradation</keyword>
<dbReference type="OrthoDB" id="4849160at2759"/>
<evidence type="ECO:0000256" key="8">
    <source>
        <dbReference type="ARBA" id="ARBA00023008"/>
    </source>
</evidence>
<evidence type="ECO:0000256" key="9">
    <source>
        <dbReference type="ARBA" id="ARBA00023033"/>
    </source>
</evidence>
<evidence type="ECO:0000313" key="19">
    <source>
        <dbReference type="EMBL" id="PHH55244.1"/>
    </source>
</evidence>
<evidence type="ECO:0000256" key="2">
    <source>
        <dbReference type="ARBA" id="ARBA00004613"/>
    </source>
</evidence>
<evidence type="ECO:0000256" key="7">
    <source>
        <dbReference type="ARBA" id="ARBA00023002"/>
    </source>
</evidence>
<keyword evidence="7" id="KW-0560">Oxidoreductase</keyword>
<organism evidence="19 20">
    <name type="scientific">Ceratocystis fimbriata CBS 114723</name>
    <dbReference type="NCBI Taxonomy" id="1035309"/>
    <lineage>
        <taxon>Eukaryota</taxon>
        <taxon>Fungi</taxon>
        <taxon>Dikarya</taxon>
        <taxon>Ascomycota</taxon>
        <taxon>Pezizomycotina</taxon>
        <taxon>Sordariomycetes</taxon>
        <taxon>Hypocreomycetidae</taxon>
        <taxon>Microascales</taxon>
        <taxon>Ceratocystidaceae</taxon>
        <taxon>Ceratocystis</taxon>
    </lineage>
</organism>
<comment type="subcellular location">
    <subcellularLocation>
        <location evidence="2">Secreted</location>
    </subcellularLocation>
</comment>
<name>A0A2C5XGQ0_9PEZI</name>
<dbReference type="AlphaFoldDB" id="A0A2C5XGQ0"/>
<comment type="caution">
    <text evidence="19">The sequence shown here is derived from an EMBL/GenBank/DDBJ whole genome shotgun (WGS) entry which is preliminary data.</text>
</comment>
<evidence type="ECO:0000313" key="20">
    <source>
        <dbReference type="Proteomes" id="UP000222788"/>
    </source>
</evidence>
<evidence type="ECO:0000256" key="10">
    <source>
        <dbReference type="ARBA" id="ARBA00023157"/>
    </source>
</evidence>
<evidence type="ECO:0000256" key="11">
    <source>
        <dbReference type="ARBA" id="ARBA00023277"/>
    </source>
</evidence>
<dbReference type="GO" id="GO:0030245">
    <property type="term" value="P:cellulose catabolic process"/>
    <property type="evidence" value="ECO:0007669"/>
    <property type="project" value="UniProtKB-KW"/>
</dbReference>
<feature type="compositionally biased region" description="Low complexity" evidence="16">
    <location>
        <begin position="328"/>
        <end position="345"/>
    </location>
</feature>
<keyword evidence="6" id="KW-0136">Cellulose degradation</keyword>
<gene>
    <name evidence="19" type="primary">Cel61a</name>
    <name evidence="19" type="ORF">CFIMG_000015RA</name>
</gene>
<feature type="compositionally biased region" description="Low complexity" evidence="16">
    <location>
        <begin position="275"/>
        <end position="316"/>
    </location>
</feature>
<evidence type="ECO:0000256" key="17">
    <source>
        <dbReference type="SAM" id="SignalP"/>
    </source>
</evidence>
<keyword evidence="5 17" id="KW-0732">Signal</keyword>
<dbReference type="GO" id="GO:0046872">
    <property type="term" value="F:metal ion binding"/>
    <property type="evidence" value="ECO:0007669"/>
    <property type="project" value="UniProtKB-KW"/>
</dbReference>
<dbReference type="Gene3D" id="2.70.50.70">
    <property type="match status" value="1"/>
</dbReference>
<dbReference type="GO" id="GO:0004497">
    <property type="term" value="F:monooxygenase activity"/>
    <property type="evidence" value="ECO:0007669"/>
    <property type="project" value="UniProtKB-KW"/>
</dbReference>
<dbReference type="CDD" id="cd21175">
    <property type="entry name" value="LPMO_AA9"/>
    <property type="match status" value="1"/>
</dbReference>
<dbReference type="InterPro" id="IPR005103">
    <property type="entry name" value="AA9_LPMO"/>
</dbReference>
<feature type="chain" id="PRO_5012270908" description="lytic cellulose monooxygenase (C4-dehydrogenating)" evidence="17">
    <location>
        <begin position="24"/>
        <end position="384"/>
    </location>
</feature>
<comment type="cofactor">
    <cofactor evidence="1">
        <name>Cu(2+)</name>
        <dbReference type="ChEBI" id="CHEBI:29036"/>
    </cofactor>
</comment>
<evidence type="ECO:0000256" key="3">
    <source>
        <dbReference type="ARBA" id="ARBA00022525"/>
    </source>
</evidence>
<keyword evidence="9 19" id="KW-0503">Monooxygenase</keyword>
<evidence type="ECO:0000256" key="4">
    <source>
        <dbReference type="ARBA" id="ARBA00022723"/>
    </source>
</evidence>
<dbReference type="PANTHER" id="PTHR33353:SF10">
    <property type="entry name" value="ENDO-BETA-1,4-GLUCANASE D"/>
    <property type="match status" value="1"/>
</dbReference>
<sequence>MPSFTSSIAAAALLSASAVSAHGHVKNIVVDNAFYQGWDTLKGMGYNNNFPDVVGWSNTAMDNGFVAREAFATPDIICHLNGNASAAYASVAAGGTVQLDWSDWPDSHKGPVIDYMAACPESGCTTEGKTALEWFKVSEVGLIDNSMNSGYWASDLLIKNGKSWQVQIPTSLAPGIYVLRHEIIALHGAGTPQNYPQCITLQVTGTGSDKPSGVTGDKLYTSSDPIWDFSLYTGATNYAIPGPTLLPGAAPILEQKSVAPASTIEPTPYGGGGAAAPTYGSNPTSATTPAAAPTTPSAAPTTPAAVPTAPSVSTPTYEAPAGTSSADAVSTPAANVPAVPNTPASQPTSSQPTYGSQPATTPAAAPKTCSKKRRRSHARDVRNM</sequence>
<keyword evidence="10" id="KW-1015">Disulfide bond</keyword>
<feature type="domain" description="Auxiliary Activity family 9 catalytic" evidence="18">
    <location>
        <begin position="22"/>
        <end position="235"/>
    </location>
</feature>
<evidence type="ECO:0000256" key="1">
    <source>
        <dbReference type="ARBA" id="ARBA00001973"/>
    </source>
</evidence>
<evidence type="ECO:0000259" key="18">
    <source>
        <dbReference type="Pfam" id="PF03443"/>
    </source>
</evidence>
<dbReference type="InterPro" id="IPR049892">
    <property type="entry name" value="AA9"/>
</dbReference>
<evidence type="ECO:0000256" key="6">
    <source>
        <dbReference type="ARBA" id="ARBA00023001"/>
    </source>
</evidence>
<evidence type="ECO:0000256" key="16">
    <source>
        <dbReference type="SAM" id="MobiDB-lite"/>
    </source>
</evidence>
<dbReference type="EMBL" id="APWK03000014">
    <property type="protein sequence ID" value="PHH55244.1"/>
    <property type="molecule type" value="Genomic_DNA"/>
</dbReference>
<keyword evidence="4" id="KW-0479">Metal-binding</keyword>
<dbReference type="SMR" id="A0A2C5XGQ0"/>